<feature type="region of interest" description="Disordered" evidence="1">
    <location>
        <begin position="1"/>
        <end position="20"/>
    </location>
</feature>
<dbReference type="Proteomes" id="UP000270094">
    <property type="component" value="Unassembled WGS sequence"/>
</dbReference>
<gene>
    <name evidence="2" type="ORF">SVUK_LOCUS20315</name>
</gene>
<feature type="compositionally biased region" description="Polar residues" evidence="1">
    <location>
        <begin position="7"/>
        <end position="20"/>
    </location>
</feature>
<evidence type="ECO:0000313" key="3">
    <source>
        <dbReference type="Proteomes" id="UP000270094"/>
    </source>
</evidence>
<evidence type="ECO:0000256" key="1">
    <source>
        <dbReference type="SAM" id="MobiDB-lite"/>
    </source>
</evidence>
<evidence type="ECO:0000313" key="2">
    <source>
        <dbReference type="EMBL" id="VDM85317.1"/>
    </source>
</evidence>
<keyword evidence="3" id="KW-1185">Reference proteome</keyword>
<name>A0A3P7KAJ8_STRVU</name>
<accession>A0A3P7KAJ8</accession>
<proteinExistence type="predicted"/>
<organism evidence="2 3">
    <name type="scientific">Strongylus vulgaris</name>
    <name type="common">Blood worm</name>
    <dbReference type="NCBI Taxonomy" id="40348"/>
    <lineage>
        <taxon>Eukaryota</taxon>
        <taxon>Metazoa</taxon>
        <taxon>Ecdysozoa</taxon>
        <taxon>Nematoda</taxon>
        <taxon>Chromadorea</taxon>
        <taxon>Rhabditida</taxon>
        <taxon>Rhabditina</taxon>
        <taxon>Rhabditomorpha</taxon>
        <taxon>Strongyloidea</taxon>
        <taxon>Strongylidae</taxon>
        <taxon>Strongylus</taxon>
    </lineage>
</organism>
<dbReference type="EMBL" id="UYYB01138896">
    <property type="protein sequence ID" value="VDM85317.1"/>
    <property type="molecule type" value="Genomic_DNA"/>
</dbReference>
<dbReference type="AlphaFoldDB" id="A0A3P7KAJ8"/>
<sequence>MARLKRPTSQEAPSHSYSFQNSLGMSSGPKALPFIVFVIASHASSAADEWHWSVHRVSWWDGCVTAGCGRHVFEARSPSLSYFLRSS</sequence>
<reference evidence="2 3" key="1">
    <citation type="submission" date="2018-11" db="EMBL/GenBank/DDBJ databases">
        <authorList>
            <consortium name="Pathogen Informatics"/>
        </authorList>
    </citation>
    <scope>NUCLEOTIDE SEQUENCE [LARGE SCALE GENOMIC DNA]</scope>
</reference>
<protein>
    <submittedName>
        <fullName evidence="2">Uncharacterized protein</fullName>
    </submittedName>
</protein>